<dbReference type="AlphaFoldDB" id="A0A0F9FB17"/>
<feature type="non-terminal residue" evidence="1">
    <location>
        <position position="1"/>
    </location>
</feature>
<sequence length="36" mass="4007">SNSKKLKIGKSELGLLNGFDVLKERLLSLNPAEEKH</sequence>
<proteinExistence type="predicted"/>
<accession>A0A0F9FB17</accession>
<protein>
    <submittedName>
        <fullName evidence="1">Uncharacterized protein</fullName>
    </submittedName>
</protein>
<reference evidence="1" key="1">
    <citation type="journal article" date="2015" name="Nature">
        <title>Complex archaea that bridge the gap between prokaryotes and eukaryotes.</title>
        <authorList>
            <person name="Spang A."/>
            <person name="Saw J.H."/>
            <person name="Jorgensen S.L."/>
            <person name="Zaremba-Niedzwiedzka K."/>
            <person name="Martijn J."/>
            <person name="Lind A.E."/>
            <person name="van Eijk R."/>
            <person name="Schleper C."/>
            <person name="Guy L."/>
            <person name="Ettema T.J."/>
        </authorList>
    </citation>
    <scope>NUCLEOTIDE SEQUENCE</scope>
</reference>
<gene>
    <name evidence="1" type="ORF">LCGC14_2327460</name>
</gene>
<comment type="caution">
    <text evidence="1">The sequence shown here is derived from an EMBL/GenBank/DDBJ whole genome shotgun (WGS) entry which is preliminary data.</text>
</comment>
<evidence type="ECO:0000313" key="1">
    <source>
        <dbReference type="EMBL" id="KKL48247.1"/>
    </source>
</evidence>
<name>A0A0F9FB17_9ZZZZ</name>
<organism evidence="1">
    <name type="scientific">marine sediment metagenome</name>
    <dbReference type="NCBI Taxonomy" id="412755"/>
    <lineage>
        <taxon>unclassified sequences</taxon>
        <taxon>metagenomes</taxon>
        <taxon>ecological metagenomes</taxon>
    </lineage>
</organism>
<dbReference type="EMBL" id="LAZR01033382">
    <property type="protein sequence ID" value="KKL48247.1"/>
    <property type="molecule type" value="Genomic_DNA"/>
</dbReference>